<sequence>MEAIKMHLTVLPPRLNIATILRPNIGVMAHPVLRQLFYTERNEDSFFCITKTEYELSLVLEDKYLKEVLKFADSNHLKDCIEYWPQNWIALRTDLGSSGADNGESVVNSLAKTLSAADITIFYLSTYSSDYCLVEEHNVEKALQVLRQEFKLIVEGEELITSSFDKLNRYPNDLEPMESPRAESKKRKLFFHDTDLQLACVSPESVASLSVFLMKCFFFTKSWSKIISFIQIEGEISLLGDYRYFEDLPEEQNALLSKYSESWKAFSIGEELGYSESGIVYSISSPLSACNTSIFYLSTFRTDFCLVIASDVENSVHTLKTHFSLENKRE</sequence>
<gene>
    <name evidence="3" type="ORF">VSP0166_LOCUS12424</name>
</gene>
<evidence type="ECO:0000259" key="2">
    <source>
        <dbReference type="Pfam" id="PF18700"/>
    </source>
</evidence>
<evidence type="ECO:0000313" key="3">
    <source>
        <dbReference type="EMBL" id="CAE2229201.1"/>
    </source>
</evidence>
<dbReference type="SUPFAM" id="SSF55021">
    <property type="entry name" value="ACT-like"/>
    <property type="match status" value="2"/>
</dbReference>
<name>A0A7S4IH33_9EUKA</name>
<dbReference type="Gene3D" id="3.30.2130.10">
    <property type="entry name" value="VC0802-like"/>
    <property type="match status" value="2"/>
</dbReference>
<dbReference type="AlphaFoldDB" id="A0A7S4IH33"/>
<dbReference type="EMBL" id="HBKP01017489">
    <property type="protein sequence ID" value="CAE2229201.1"/>
    <property type="molecule type" value="Transcribed_RNA"/>
</dbReference>
<evidence type="ECO:0008006" key="4">
    <source>
        <dbReference type="Google" id="ProtNLM"/>
    </source>
</evidence>
<dbReference type="InterPro" id="IPR027795">
    <property type="entry name" value="CASTOR_ACT_dom"/>
</dbReference>
<dbReference type="InterPro" id="IPR040778">
    <property type="entry name" value="CASTOR1_N"/>
</dbReference>
<organism evidence="3">
    <name type="scientific">Vannella robusta</name>
    <dbReference type="NCBI Taxonomy" id="1487602"/>
    <lineage>
        <taxon>Eukaryota</taxon>
        <taxon>Amoebozoa</taxon>
        <taxon>Discosea</taxon>
        <taxon>Flabellinia</taxon>
        <taxon>Vannellidae</taxon>
        <taxon>Vannella</taxon>
    </lineage>
</organism>
<feature type="domain" description="CASTOR1 N-terminal" evidence="2">
    <location>
        <begin position="14"/>
        <end position="67"/>
    </location>
</feature>
<evidence type="ECO:0000259" key="1">
    <source>
        <dbReference type="Pfam" id="PF13840"/>
    </source>
</evidence>
<dbReference type="Pfam" id="PF18700">
    <property type="entry name" value="Castor1_N"/>
    <property type="match status" value="1"/>
</dbReference>
<dbReference type="Pfam" id="PF13840">
    <property type="entry name" value="ACT_7"/>
    <property type="match status" value="2"/>
</dbReference>
<dbReference type="PANTHER" id="PTHR31131">
    <property type="entry name" value="CHROMOSOME 1, WHOLE GENOME SHOTGUN SEQUENCE"/>
    <property type="match status" value="1"/>
</dbReference>
<dbReference type="InterPro" id="IPR051719">
    <property type="entry name" value="CASTOR_mTORC1"/>
</dbReference>
<dbReference type="PANTHER" id="PTHR31131:SF6">
    <property type="entry name" value="CASTOR ACT DOMAIN-CONTAINING PROTEIN"/>
    <property type="match status" value="1"/>
</dbReference>
<accession>A0A7S4IH33</accession>
<reference evidence="3" key="1">
    <citation type="submission" date="2021-01" db="EMBL/GenBank/DDBJ databases">
        <authorList>
            <person name="Corre E."/>
            <person name="Pelletier E."/>
            <person name="Niang G."/>
            <person name="Scheremetjew M."/>
            <person name="Finn R."/>
            <person name="Kale V."/>
            <person name="Holt S."/>
            <person name="Cochrane G."/>
            <person name="Meng A."/>
            <person name="Brown T."/>
            <person name="Cohen L."/>
        </authorList>
    </citation>
    <scope>NUCLEOTIDE SEQUENCE</scope>
    <source>
        <strain evidence="3">DIVA3 518/3/11/1/6</strain>
    </source>
</reference>
<feature type="domain" description="CASTOR ACT" evidence="1">
    <location>
        <begin position="86"/>
        <end position="147"/>
    </location>
</feature>
<feature type="domain" description="CASTOR ACT" evidence="1">
    <location>
        <begin position="260"/>
        <end position="320"/>
    </location>
</feature>
<protein>
    <recommendedName>
        <fullName evidence="4">CASTOR ACT domain-containing protein</fullName>
    </recommendedName>
</protein>
<dbReference type="InterPro" id="IPR045865">
    <property type="entry name" value="ACT-like_dom_sf"/>
</dbReference>
<proteinExistence type="predicted"/>